<dbReference type="SUPFAM" id="SSF56726">
    <property type="entry name" value="DNA topoisomerase IV, alpha subunit"/>
    <property type="match status" value="1"/>
</dbReference>
<reference evidence="2 3" key="1">
    <citation type="journal article" date="2020" name="Microorganisms">
        <title>Osmotic Adaptation and Compatible Solute Biosynthesis of Phototrophic Bacteria as Revealed from Genome Analyses.</title>
        <authorList>
            <person name="Imhoff J.F."/>
            <person name="Rahn T."/>
            <person name="Kunzel S."/>
            <person name="Keller A."/>
            <person name="Neulinger S.C."/>
        </authorList>
    </citation>
    <scope>NUCLEOTIDE SEQUENCE [LARGE SCALE GENOMIC DNA]</scope>
    <source>
        <strain evidence="2 3">DSM 25653</strain>
    </source>
</reference>
<dbReference type="Pfam" id="PF23947">
    <property type="entry name" value="DUF7281"/>
    <property type="match status" value="1"/>
</dbReference>
<accession>A0A9X1B6Q5</accession>
<dbReference type="GO" id="GO:0003677">
    <property type="term" value="F:DNA binding"/>
    <property type="evidence" value="ECO:0007669"/>
    <property type="project" value="InterPro"/>
</dbReference>
<dbReference type="GO" id="GO:0005694">
    <property type="term" value="C:chromosome"/>
    <property type="evidence" value="ECO:0007669"/>
    <property type="project" value="InterPro"/>
</dbReference>
<feature type="domain" description="DUF7281" evidence="1">
    <location>
        <begin position="103"/>
        <end position="277"/>
    </location>
</feature>
<evidence type="ECO:0000313" key="3">
    <source>
        <dbReference type="Proteomes" id="UP001138768"/>
    </source>
</evidence>
<organism evidence="2 3">
    <name type="scientific">Lamprobacter modestohalophilus</name>
    <dbReference type="NCBI Taxonomy" id="1064514"/>
    <lineage>
        <taxon>Bacteria</taxon>
        <taxon>Pseudomonadati</taxon>
        <taxon>Pseudomonadota</taxon>
        <taxon>Gammaproteobacteria</taxon>
        <taxon>Chromatiales</taxon>
        <taxon>Chromatiaceae</taxon>
        <taxon>Lamprobacter</taxon>
    </lineage>
</organism>
<keyword evidence="3" id="KW-1185">Reference proteome</keyword>
<dbReference type="InterPro" id="IPR036078">
    <property type="entry name" value="Spo11/TopoVI_A_sf"/>
</dbReference>
<dbReference type="RefSeq" id="WP_200248802.1">
    <property type="nucleotide sequence ID" value="NZ_NRRY01000054.1"/>
</dbReference>
<proteinExistence type="predicted"/>
<comment type="caution">
    <text evidence="2">The sequence shown here is derived from an EMBL/GenBank/DDBJ whole genome shotgun (WGS) entry which is preliminary data.</text>
</comment>
<dbReference type="EMBL" id="NRRY01000054">
    <property type="protein sequence ID" value="MBK1620972.1"/>
    <property type="molecule type" value="Genomic_DNA"/>
</dbReference>
<protein>
    <recommendedName>
        <fullName evidence="1">DUF7281 domain-containing protein</fullName>
    </recommendedName>
</protein>
<name>A0A9X1B6Q5_9GAMM</name>
<evidence type="ECO:0000313" key="2">
    <source>
        <dbReference type="EMBL" id="MBK1620972.1"/>
    </source>
</evidence>
<dbReference type="InterPro" id="IPR055705">
    <property type="entry name" value="DUF7281"/>
</dbReference>
<sequence>MTTLSKQTARALLRVVQSSDEGFTASKTLRQFSADYGIGRNKGVRLLFDAEDKAHVRELLCAEGIDPATAPAAWDPLTRAQALELGPNEKFAFRPVKRDRVAIKALAQRPLRMAGERLRLPPACHLDIDGPMGARLLEHETALLVENWECFNRIDAIDLDLSPAGDDPIVIWRGDGSDTRAGQALALLHALDIPVWAFVDYDPAGLLIAERLPRLAGIITPEPLRLEEDLGRGLTDRYQAQLPMAAAVLDGSHQEPVCRLWAIVRRHGRALPQERYVRLPTT</sequence>
<dbReference type="Proteomes" id="UP001138768">
    <property type="component" value="Unassembled WGS sequence"/>
</dbReference>
<evidence type="ECO:0000259" key="1">
    <source>
        <dbReference type="Pfam" id="PF23947"/>
    </source>
</evidence>
<gene>
    <name evidence="2" type="ORF">CKO42_21615</name>
</gene>
<dbReference type="AlphaFoldDB" id="A0A9X1B6Q5"/>